<keyword evidence="2" id="KW-1185">Reference proteome</keyword>
<proteinExistence type="predicted"/>
<reference evidence="1 2" key="1">
    <citation type="journal article" date="2015" name="Antonie Van Leeuwenhoek">
        <title>Thioclava indica sp. nov., isolated from surface seawater of the Indian Ocean.</title>
        <authorList>
            <person name="Liu Y."/>
            <person name="Lai Q."/>
            <person name="Du J."/>
            <person name="Xu H."/>
            <person name="Jiang L."/>
            <person name="Shao Z."/>
        </authorList>
    </citation>
    <scope>NUCLEOTIDE SEQUENCE [LARGE SCALE GENOMIC DNA]</scope>
    <source>
        <strain evidence="1 2">DT23-4</strain>
    </source>
</reference>
<accession>A0A074JYR6</accession>
<dbReference type="Proteomes" id="UP000027471">
    <property type="component" value="Unassembled WGS sequence"/>
</dbReference>
<sequence length="159" mass="18549">MATIQGPVALSRSPQSSELELKFDIEFTEFEVEHNLTVYVKVVLYERDQSMDKIFFWTNGNWAQVHSVKNDSDRDEFITWFPSKRLRPEGRHSVSYHERIDLDNPELAEQFRRADDPLPDPPFLGSALWEELRAVVHVYNELSPSTVQSNEHTMTDVKP</sequence>
<evidence type="ECO:0000313" key="1">
    <source>
        <dbReference type="EMBL" id="KEO60698.1"/>
    </source>
</evidence>
<name>A0A074JYR6_9RHOB</name>
<dbReference type="AlphaFoldDB" id="A0A074JYR6"/>
<dbReference type="RefSeq" id="WP_038129207.1">
    <property type="nucleotide sequence ID" value="NZ_AUNB01000016.1"/>
</dbReference>
<evidence type="ECO:0000313" key="2">
    <source>
        <dbReference type="Proteomes" id="UP000027471"/>
    </source>
</evidence>
<gene>
    <name evidence="1" type="ORF">DT23_12715</name>
</gene>
<comment type="caution">
    <text evidence="1">The sequence shown here is derived from an EMBL/GenBank/DDBJ whole genome shotgun (WGS) entry which is preliminary data.</text>
</comment>
<organism evidence="1 2">
    <name type="scientific">Thioclava indica</name>
    <dbReference type="NCBI Taxonomy" id="1353528"/>
    <lineage>
        <taxon>Bacteria</taxon>
        <taxon>Pseudomonadati</taxon>
        <taxon>Pseudomonadota</taxon>
        <taxon>Alphaproteobacteria</taxon>
        <taxon>Rhodobacterales</taxon>
        <taxon>Paracoccaceae</taxon>
        <taxon>Thioclava</taxon>
    </lineage>
</organism>
<dbReference type="EMBL" id="AUNB01000016">
    <property type="protein sequence ID" value="KEO60698.1"/>
    <property type="molecule type" value="Genomic_DNA"/>
</dbReference>
<protein>
    <submittedName>
        <fullName evidence="1">Uncharacterized protein</fullName>
    </submittedName>
</protein>